<reference evidence="4" key="1">
    <citation type="submission" date="2016-06" db="UniProtKB">
        <authorList>
            <consortium name="WormBaseParasite"/>
        </authorList>
    </citation>
    <scope>IDENTIFICATION</scope>
</reference>
<proteinExistence type="predicted"/>
<keyword evidence="3" id="KW-1185">Reference proteome</keyword>
<evidence type="ECO:0000313" key="3">
    <source>
        <dbReference type="Proteomes" id="UP000272942"/>
    </source>
</evidence>
<dbReference type="WBParaSite" id="ECPE_0000318101-mRNA-1">
    <property type="protein sequence ID" value="ECPE_0000318101-mRNA-1"/>
    <property type="gene ID" value="ECPE_0000318101"/>
</dbReference>
<organism evidence="4">
    <name type="scientific">Echinostoma caproni</name>
    <dbReference type="NCBI Taxonomy" id="27848"/>
    <lineage>
        <taxon>Eukaryota</taxon>
        <taxon>Metazoa</taxon>
        <taxon>Spiralia</taxon>
        <taxon>Lophotrochozoa</taxon>
        <taxon>Platyhelminthes</taxon>
        <taxon>Trematoda</taxon>
        <taxon>Digenea</taxon>
        <taxon>Plagiorchiida</taxon>
        <taxon>Echinostomata</taxon>
        <taxon>Echinostomatoidea</taxon>
        <taxon>Echinostomatidae</taxon>
        <taxon>Echinostoma</taxon>
    </lineage>
</organism>
<evidence type="ECO:0000256" key="1">
    <source>
        <dbReference type="SAM" id="SignalP"/>
    </source>
</evidence>
<name>A0A183A893_9TREM</name>
<sequence length="74" mass="8718">MSIMLSFAVRLMLLLLQLLLLLLAAERGSSLDESTDYWPPETHMLMQEPDYFDSETWQHIPETDLINMIPELFY</sequence>
<evidence type="ECO:0000313" key="4">
    <source>
        <dbReference type="WBParaSite" id="ECPE_0000318101-mRNA-1"/>
    </source>
</evidence>
<protein>
    <submittedName>
        <fullName evidence="4">Secreted protein</fullName>
    </submittedName>
</protein>
<keyword evidence="1" id="KW-0732">Signal</keyword>
<gene>
    <name evidence="2" type="ORF">ECPE_LOCUS3178</name>
</gene>
<evidence type="ECO:0000313" key="2">
    <source>
        <dbReference type="EMBL" id="VDP68639.1"/>
    </source>
</evidence>
<feature type="signal peptide" evidence="1">
    <location>
        <begin position="1"/>
        <end position="30"/>
    </location>
</feature>
<accession>A0A183A893</accession>
<dbReference type="EMBL" id="UZAN01040156">
    <property type="protein sequence ID" value="VDP68639.1"/>
    <property type="molecule type" value="Genomic_DNA"/>
</dbReference>
<dbReference type="AlphaFoldDB" id="A0A183A893"/>
<feature type="chain" id="PRO_5043137900" evidence="1">
    <location>
        <begin position="31"/>
        <end position="74"/>
    </location>
</feature>
<reference evidence="2 3" key="2">
    <citation type="submission" date="2018-11" db="EMBL/GenBank/DDBJ databases">
        <authorList>
            <consortium name="Pathogen Informatics"/>
        </authorList>
    </citation>
    <scope>NUCLEOTIDE SEQUENCE [LARGE SCALE GENOMIC DNA]</scope>
    <source>
        <strain evidence="2 3">Egypt</strain>
    </source>
</reference>
<dbReference type="Proteomes" id="UP000272942">
    <property type="component" value="Unassembled WGS sequence"/>
</dbReference>